<keyword evidence="1" id="KW-0808">Transferase</keyword>
<dbReference type="Pfam" id="PF05183">
    <property type="entry name" value="RdRP"/>
    <property type="match status" value="1"/>
</dbReference>
<dbReference type="InterPro" id="IPR057596">
    <property type="entry name" value="RDRP_core"/>
</dbReference>
<name>A0ABR3QTS9_9PLEO</name>
<protein>
    <recommendedName>
        <fullName evidence="1">RNA-dependent RNA polymerase</fullName>
        <ecNumber evidence="1">2.7.7.48</ecNumber>
    </recommendedName>
</protein>
<comment type="catalytic activity">
    <reaction evidence="1">
        <text>RNA(n) + a ribonucleoside 5'-triphosphate = RNA(n+1) + diphosphate</text>
        <dbReference type="Rhea" id="RHEA:21248"/>
        <dbReference type="Rhea" id="RHEA-COMP:14527"/>
        <dbReference type="Rhea" id="RHEA-COMP:17342"/>
        <dbReference type="ChEBI" id="CHEBI:33019"/>
        <dbReference type="ChEBI" id="CHEBI:61557"/>
        <dbReference type="ChEBI" id="CHEBI:140395"/>
        <dbReference type="EC" id="2.7.7.48"/>
    </reaction>
</comment>
<dbReference type="EMBL" id="JAKIXB020000031">
    <property type="protein sequence ID" value="KAL1595565.1"/>
    <property type="molecule type" value="Genomic_DNA"/>
</dbReference>
<feature type="domain" description="RDRP core" evidence="2">
    <location>
        <begin position="437"/>
        <end position="1044"/>
    </location>
</feature>
<keyword evidence="1" id="KW-0548">Nucleotidyltransferase</keyword>
<dbReference type="Proteomes" id="UP001521222">
    <property type="component" value="Unassembled WGS sequence"/>
</dbReference>
<feature type="domain" description="RdRP-like PH" evidence="3">
    <location>
        <begin position="116"/>
        <end position="303"/>
    </location>
</feature>
<evidence type="ECO:0000256" key="1">
    <source>
        <dbReference type="RuleBase" id="RU363098"/>
    </source>
</evidence>
<comment type="caution">
    <text evidence="4">The sequence shown here is derived from an EMBL/GenBank/DDBJ whole genome shotgun (WGS) entry which is preliminary data.</text>
</comment>
<dbReference type="PANTHER" id="PTHR23079">
    <property type="entry name" value="RNA-DEPENDENT RNA POLYMERASE"/>
    <property type="match status" value="1"/>
</dbReference>
<proteinExistence type="inferred from homology"/>
<organism evidence="4 5">
    <name type="scientific">Nothophoma quercina</name>
    <dbReference type="NCBI Taxonomy" id="749835"/>
    <lineage>
        <taxon>Eukaryota</taxon>
        <taxon>Fungi</taxon>
        <taxon>Dikarya</taxon>
        <taxon>Ascomycota</taxon>
        <taxon>Pezizomycotina</taxon>
        <taxon>Dothideomycetes</taxon>
        <taxon>Pleosporomycetidae</taxon>
        <taxon>Pleosporales</taxon>
        <taxon>Pleosporineae</taxon>
        <taxon>Didymellaceae</taxon>
        <taxon>Nothophoma</taxon>
    </lineage>
</organism>
<dbReference type="Pfam" id="PF25358">
    <property type="entry name" value="PH_fung_RdRP"/>
    <property type="match status" value="1"/>
</dbReference>
<keyword evidence="1" id="KW-0696">RNA-directed RNA polymerase</keyword>
<evidence type="ECO:0000259" key="2">
    <source>
        <dbReference type="Pfam" id="PF05183"/>
    </source>
</evidence>
<sequence length="1227" mass="139630">MDIFIQNVPSDINNVQLRMFLKDKLSQFGILAYDVFKKPGKLWAIVTVAKEVNGNRFTKHFHIQEQLLYHGRQLKVKRSNKKAEALKIMSLLDKEEEMHKKSLKPSLPKSQLSQPHFNFTTMMTGVWNYNGLGNLVFDQKYEDPRRGTIIFGKTALVIYLESLKYTQKDVDCNCRIDIPYGILEHTMPSDEKNGRGTLMLTLKSPPKIYRIESTDSLHLYTGAEPNTVPQMPNLNGLSLSSFPSPRHTRSLHRLCTLQRRYDKSAALCMVYRMQFPNLQTMRNAWNFIRDFAVSDVDLWKLTTPHIKTQAIEKDYKALELLLINTTKTSISFAVAYQMMALVLEGTITPANMVQLVPGIHNLAHRYGSTKTAVGVRNLAQQIPTPSPNVDGENYRAKAIIDLVEANISDAQPEDDPYSSTLKRGKHEHLALTYKATVTPTGLVLRGPEWGVSNRVLRKYSKHTECFMRVFFADEDGLSVFHDPRSSQEEVYARFRDVLLHGITIAGRTFEFLGFSHASLRYHAAWFMAPFEEDGVRVCARYVIRALGDFSNIRCSAKCAARIGQAFSDTVHAVRVPDDAYVIETKDDVVKNDRTFSDGCGTISEGLLQRVWRSLPPDRRSKRPTVLQIRYRGAKGVVSLDDALLGEQLHIRKSMTKYVAGEGWRDLELCGAAYRPLNMYLNHQFIKILEDLSVPLRNFFSVQDEALKALEMIVQHPLNAASFLEHAHTGVFARVPRLIQLMHYVGLSFQTDRFLTDVVEIAAMSSLRDLKYRARIPIAKGCLLYGIMDETNTLQEGEIYVATQIPDQHGEWQHHVLNEDKVVVTRAPALHPGDVQFVKAVDVERGNPLKGLRNCVVFSQRGERDLPSKLSGGDLDGDLFHIIWDERLKPAYTVDPADYAPTPARDLGRSVEVNDIVDFFIEFMNMDRLGVISNKHKVRADRKPDGTLDQECIMLAKLASDAVDFSKSGNPADMSQIPPGTDSVRPDFMAPGRTLVINDLGAAELDELEEDDLDDPDSVSVLDPEKARIRYYKSNKALGQLYRRIDEKKFFSQMRDNFQSVQSASGGESLLWKLERYLDREAIGIQWTHHRSFAIELREEYEDNMIDIMYSMRPHRGQRLEEIEVFSGNILGKKERASTRYIREANKEVQERFDRDVSDITRRIVRGDGTYEGPDDAEALPRAIACFKVALETEGWENQVMLRSWKYVAAAVCLEQLNVYMLGKLRPL</sequence>
<keyword evidence="1" id="KW-0694">RNA-binding</keyword>
<evidence type="ECO:0000313" key="4">
    <source>
        <dbReference type="EMBL" id="KAL1595565.1"/>
    </source>
</evidence>
<gene>
    <name evidence="4" type="ORF">SLS59_008203</name>
</gene>
<dbReference type="InterPro" id="IPR007855">
    <property type="entry name" value="RDRP"/>
</dbReference>
<accession>A0ABR3QTS9</accession>
<reference evidence="4 5" key="1">
    <citation type="submission" date="2024-02" db="EMBL/GenBank/DDBJ databases">
        <title>De novo assembly and annotation of 12 fungi associated with fruit tree decline syndrome in Ontario, Canada.</title>
        <authorList>
            <person name="Sulman M."/>
            <person name="Ellouze W."/>
            <person name="Ilyukhin E."/>
        </authorList>
    </citation>
    <scope>NUCLEOTIDE SEQUENCE [LARGE SCALE GENOMIC DNA]</scope>
    <source>
        <strain evidence="4 5">M97-236</strain>
    </source>
</reference>
<dbReference type="PANTHER" id="PTHR23079:SF17">
    <property type="entry name" value="RNA-DEPENDENT RNA POLYMERASE"/>
    <property type="match status" value="1"/>
</dbReference>
<keyword evidence="5" id="KW-1185">Reference proteome</keyword>
<comment type="similarity">
    <text evidence="1">Belongs to the RdRP family.</text>
</comment>
<evidence type="ECO:0000259" key="3">
    <source>
        <dbReference type="Pfam" id="PF25358"/>
    </source>
</evidence>
<evidence type="ECO:0000313" key="5">
    <source>
        <dbReference type="Proteomes" id="UP001521222"/>
    </source>
</evidence>
<dbReference type="InterPro" id="IPR057503">
    <property type="entry name" value="PH_RdRP"/>
</dbReference>
<dbReference type="EC" id="2.7.7.48" evidence="1"/>